<dbReference type="Gene3D" id="1.20.1330.10">
    <property type="entry name" value="f41 fragment of flagellin, N-terminal domain"/>
    <property type="match status" value="1"/>
</dbReference>
<evidence type="ECO:0000256" key="3">
    <source>
        <dbReference type="ARBA" id="ARBA00005709"/>
    </source>
</evidence>
<keyword evidence="7" id="KW-0966">Cell projection</keyword>
<sequence>MRISTAMMYQQNMRGVTNAQSEWLRYGEQMSTGKRVTKPSDDPIAASQAVVLSQAQAQNSQYALARTFATQKVSLEENVLGQVTTAIQSAQEKIVNAGNGTLSDDDRASLATDLEGVRNQILNLANSTDGNGRFIFAGYKTDSAPFSGGANSIVYTGGGTAVTQSVDAARSMTIGHTGTQVFNSLTSNAVPEPDGSDSETNLFNMLDSAIATLRKPAEGLDDADKDLLTAAIDKTNRGLKNSLNNVLTVRAELGTQLNELDKLDDLGNDRALGQSQQMSDLVDVDWNSAISSYVMQQAALQASYKAFSDMQGMSLFQLNK</sequence>
<name>A0ABX2W3Q3_9ENTR</name>
<gene>
    <name evidence="7" type="ORF">M976_03830</name>
</gene>
<dbReference type="PANTHER" id="PTHR42792">
    <property type="entry name" value="FLAGELLIN"/>
    <property type="match status" value="1"/>
</dbReference>
<reference evidence="7 8" key="1">
    <citation type="submission" date="2016-04" db="EMBL/GenBank/DDBJ databases">
        <title>ATOL: Assembling a taxonomically balanced genome-scale reconstruction of the evolutionary history of the Enterobacteriaceae.</title>
        <authorList>
            <person name="Plunkett G.III."/>
            <person name="Neeno-Eckwall E.C."/>
            <person name="Glasner J.D."/>
            <person name="Perna N.T."/>
        </authorList>
    </citation>
    <scope>NUCLEOTIDE SEQUENCE [LARGE SCALE GENOMIC DNA]</scope>
    <source>
        <strain evidence="7 8">ATCC 51602</strain>
    </source>
</reference>
<keyword evidence="8" id="KW-1185">Reference proteome</keyword>
<evidence type="ECO:0000256" key="1">
    <source>
        <dbReference type="ARBA" id="ARBA00004365"/>
    </source>
</evidence>
<comment type="similarity">
    <text evidence="3">Belongs to the bacterial flagellin family.</text>
</comment>
<dbReference type="InterPro" id="IPR001492">
    <property type="entry name" value="Flagellin"/>
</dbReference>
<keyword evidence="5" id="KW-0975">Bacterial flagellum</keyword>
<evidence type="ECO:0000313" key="7">
    <source>
        <dbReference type="EMBL" id="OAT25250.1"/>
    </source>
</evidence>
<comment type="subcellular location">
    <subcellularLocation>
        <location evidence="1">Bacterial flagellum</location>
    </subcellularLocation>
    <subcellularLocation>
        <location evidence="2">Secreted</location>
    </subcellularLocation>
</comment>
<dbReference type="RefSeq" id="WP_064547830.1">
    <property type="nucleotide sequence ID" value="NZ_LXEQ01000056.1"/>
</dbReference>
<protein>
    <submittedName>
        <fullName evidence="7">FlgL family flagellar hook-associated protein</fullName>
    </submittedName>
</protein>
<keyword evidence="4" id="KW-0964">Secreted</keyword>
<comment type="caution">
    <text evidence="7">The sequence shown here is derived from an EMBL/GenBank/DDBJ whole genome shotgun (WGS) entry which is preliminary data.</text>
</comment>
<evidence type="ECO:0000313" key="8">
    <source>
        <dbReference type="Proteomes" id="UP000078407"/>
    </source>
</evidence>
<keyword evidence="7" id="KW-0969">Cilium</keyword>
<evidence type="ECO:0000256" key="4">
    <source>
        <dbReference type="ARBA" id="ARBA00022525"/>
    </source>
</evidence>
<dbReference type="Pfam" id="PF00669">
    <property type="entry name" value="Flagellin_N"/>
    <property type="match status" value="1"/>
</dbReference>
<keyword evidence="7" id="KW-0282">Flagellum</keyword>
<evidence type="ECO:0000256" key="2">
    <source>
        <dbReference type="ARBA" id="ARBA00004613"/>
    </source>
</evidence>
<evidence type="ECO:0000259" key="6">
    <source>
        <dbReference type="Pfam" id="PF00669"/>
    </source>
</evidence>
<dbReference type="SUPFAM" id="SSF64518">
    <property type="entry name" value="Phase 1 flagellin"/>
    <property type="match status" value="1"/>
</dbReference>
<proteinExistence type="inferred from homology"/>
<organism evidence="7 8">
    <name type="scientific">Buttiauxella ferragutiae ATCC 51602</name>
    <dbReference type="NCBI Taxonomy" id="1354252"/>
    <lineage>
        <taxon>Bacteria</taxon>
        <taxon>Pseudomonadati</taxon>
        <taxon>Pseudomonadota</taxon>
        <taxon>Gammaproteobacteria</taxon>
        <taxon>Enterobacterales</taxon>
        <taxon>Enterobacteriaceae</taxon>
        <taxon>Buttiauxella</taxon>
    </lineage>
</organism>
<dbReference type="InterPro" id="IPR001029">
    <property type="entry name" value="Flagellin_N"/>
</dbReference>
<dbReference type="EMBL" id="LXEQ01000056">
    <property type="protein sequence ID" value="OAT25250.1"/>
    <property type="molecule type" value="Genomic_DNA"/>
</dbReference>
<dbReference type="PANTHER" id="PTHR42792:SF1">
    <property type="entry name" value="FLAGELLAR HOOK-ASSOCIATED PROTEIN 3"/>
    <property type="match status" value="1"/>
</dbReference>
<evidence type="ECO:0000256" key="5">
    <source>
        <dbReference type="ARBA" id="ARBA00023143"/>
    </source>
</evidence>
<dbReference type="Proteomes" id="UP000078407">
    <property type="component" value="Unassembled WGS sequence"/>
</dbReference>
<feature type="domain" description="Flagellin N-terminal" evidence="6">
    <location>
        <begin position="3"/>
        <end position="141"/>
    </location>
</feature>
<accession>A0ABX2W3Q3</accession>
<dbReference type="NCBIfam" id="TIGR02550">
    <property type="entry name" value="flagell_flgL"/>
    <property type="match status" value="1"/>
</dbReference>
<dbReference type="InterPro" id="IPR013384">
    <property type="entry name" value="Flagell_FlgL"/>
</dbReference>